<comment type="catalytic activity">
    <reaction evidence="2 4">
        <text>L-methionyl-[protein] + [thioredoxin]-disulfide + H2O = L-methionyl-(S)-S-oxide-[protein] + [thioredoxin]-dithiol</text>
        <dbReference type="Rhea" id="RHEA:14217"/>
        <dbReference type="Rhea" id="RHEA-COMP:10698"/>
        <dbReference type="Rhea" id="RHEA-COMP:10700"/>
        <dbReference type="Rhea" id="RHEA-COMP:12313"/>
        <dbReference type="Rhea" id="RHEA-COMP:12315"/>
        <dbReference type="ChEBI" id="CHEBI:15377"/>
        <dbReference type="ChEBI" id="CHEBI:16044"/>
        <dbReference type="ChEBI" id="CHEBI:29950"/>
        <dbReference type="ChEBI" id="CHEBI:44120"/>
        <dbReference type="ChEBI" id="CHEBI:50058"/>
        <dbReference type="EC" id="1.8.4.11"/>
    </reaction>
</comment>
<dbReference type="Proteomes" id="UP001374893">
    <property type="component" value="Chromosome"/>
</dbReference>
<organism evidence="7 8">
    <name type="scientific">Haloferula helveola</name>
    <dbReference type="NCBI Taxonomy" id="490095"/>
    <lineage>
        <taxon>Bacteria</taxon>
        <taxon>Pseudomonadati</taxon>
        <taxon>Verrucomicrobiota</taxon>
        <taxon>Verrucomicrobiia</taxon>
        <taxon>Verrucomicrobiales</taxon>
        <taxon>Verrucomicrobiaceae</taxon>
        <taxon>Haloferula</taxon>
    </lineage>
</organism>
<evidence type="ECO:0000256" key="4">
    <source>
        <dbReference type="HAMAP-Rule" id="MF_01401"/>
    </source>
</evidence>
<dbReference type="RefSeq" id="WP_338687512.1">
    <property type="nucleotide sequence ID" value="NZ_AP024702.1"/>
</dbReference>
<keyword evidence="1 4" id="KW-0560">Oxidoreductase</keyword>
<evidence type="ECO:0000256" key="5">
    <source>
        <dbReference type="SAM" id="SignalP"/>
    </source>
</evidence>
<dbReference type="HAMAP" id="MF_01401">
    <property type="entry name" value="MsrA"/>
    <property type="match status" value="1"/>
</dbReference>
<gene>
    <name evidence="4 7" type="primary">msrA</name>
    <name evidence="7" type="ORF">HAHE_00470</name>
</gene>
<dbReference type="Gene3D" id="3.30.1060.10">
    <property type="entry name" value="Peptide methionine sulphoxide reductase MsrA"/>
    <property type="match status" value="1"/>
</dbReference>
<comment type="catalytic activity">
    <reaction evidence="3 4">
        <text>[thioredoxin]-disulfide + L-methionine + H2O = L-methionine (S)-S-oxide + [thioredoxin]-dithiol</text>
        <dbReference type="Rhea" id="RHEA:19993"/>
        <dbReference type="Rhea" id="RHEA-COMP:10698"/>
        <dbReference type="Rhea" id="RHEA-COMP:10700"/>
        <dbReference type="ChEBI" id="CHEBI:15377"/>
        <dbReference type="ChEBI" id="CHEBI:29950"/>
        <dbReference type="ChEBI" id="CHEBI:50058"/>
        <dbReference type="ChEBI" id="CHEBI:57844"/>
        <dbReference type="ChEBI" id="CHEBI:58772"/>
        <dbReference type="EC" id="1.8.4.11"/>
    </reaction>
</comment>
<dbReference type="EC" id="1.8.4.11" evidence="4"/>
<reference evidence="7 8" key="1">
    <citation type="submission" date="2021-06" db="EMBL/GenBank/DDBJ databases">
        <title>Complete genome of Haloferula helveola possessing various polysaccharide degrading enzymes.</title>
        <authorList>
            <person name="Takami H."/>
            <person name="Huang C."/>
            <person name="Hamasaki K."/>
        </authorList>
    </citation>
    <scope>NUCLEOTIDE SEQUENCE [LARGE SCALE GENOMIC DNA]</scope>
    <source>
        <strain evidence="7 8">CN-1</strain>
    </source>
</reference>
<protein>
    <recommendedName>
        <fullName evidence="4">Peptide methionine sulfoxide reductase MsrA</fullName>
        <shortName evidence="4">Protein-methionine-S-oxide reductase</shortName>
        <ecNumber evidence="4">1.8.4.11</ecNumber>
    </recommendedName>
    <alternativeName>
        <fullName evidence="4">Peptide-methionine (S)-S-oxide reductase</fullName>
        <shortName evidence="4">Peptide Met(O) reductase</shortName>
    </alternativeName>
</protein>
<keyword evidence="8" id="KW-1185">Reference proteome</keyword>
<dbReference type="PANTHER" id="PTHR43774:SF1">
    <property type="entry name" value="PEPTIDE METHIONINE SULFOXIDE REDUCTASE MSRA 2"/>
    <property type="match status" value="1"/>
</dbReference>
<comment type="similarity">
    <text evidence="4">Belongs to the MsrA Met sulfoxide reductase family.</text>
</comment>
<feature type="chain" id="PRO_5046137919" description="Peptide methionine sulfoxide reductase MsrA" evidence="5">
    <location>
        <begin position="19"/>
        <end position="204"/>
    </location>
</feature>
<dbReference type="SUPFAM" id="SSF55068">
    <property type="entry name" value="Peptide methionine sulfoxide reductase"/>
    <property type="match status" value="1"/>
</dbReference>
<evidence type="ECO:0000313" key="7">
    <source>
        <dbReference type="EMBL" id="BCX46139.1"/>
    </source>
</evidence>
<dbReference type="PROSITE" id="PS51257">
    <property type="entry name" value="PROKAR_LIPOPROTEIN"/>
    <property type="match status" value="1"/>
</dbReference>
<dbReference type="NCBIfam" id="TIGR00401">
    <property type="entry name" value="msrA"/>
    <property type="match status" value="1"/>
</dbReference>
<sequence length="204" mass="22625">MKALVSLLTLFVFSSCNAMSEEEKKPAEAPKVPEGAEVITLGAGCFWCVEAVYAQLDGVHAAVSGYMGGTVANPTYEQVCNGTTGHAEVVQVVYDPKKISTEKVIAWFWQLHDPTTLNRQGADVGTQYRSAIFYHTDEQKKIAEASKKAAASDFEDPIVTEITKDSTFYPAENYHQDFYAENKSKNGYCRMVIEPKLKKLKLDH</sequence>
<feature type="domain" description="Peptide methionine sulphoxide reductase MsrA" evidence="6">
    <location>
        <begin position="39"/>
        <end position="189"/>
    </location>
</feature>
<name>A0ABM7R9I7_9BACT</name>
<dbReference type="InterPro" id="IPR002569">
    <property type="entry name" value="Met_Sox_Rdtase_MsrA_dom"/>
</dbReference>
<evidence type="ECO:0000313" key="8">
    <source>
        <dbReference type="Proteomes" id="UP001374893"/>
    </source>
</evidence>
<evidence type="ECO:0000256" key="1">
    <source>
        <dbReference type="ARBA" id="ARBA00023002"/>
    </source>
</evidence>
<evidence type="ECO:0000256" key="3">
    <source>
        <dbReference type="ARBA" id="ARBA00048782"/>
    </source>
</evidence>
<dbReference type="PANTHER" id="PTHR43774">
    <property type="entry name" value="PEPTIDE METHIONINE SULFOXIDE REDUCTASE"/>
    <property type="match status" value="1"/>
</dbReference>
<dbReference type="Pfam" id="PF01625">
    <property type="entry name" value="PMSR"/>
    <property type="match status" value="1"/>
</dbReference>
<proteinExistence type="inferred from homology"/>
<dbReference type="EMBL" id="AP024702">
    <property type="protein sequence ID" value="BCX46139.1"/>
    <property type="molecule type" value="Genomic_DNA"/>
</dbReference>
<accession>A0ABM7R9I7</accession>
<evidence type="ECO:0000259" key="6">
    <source>
        <dbReference type="Pfam" id="PF01625"/>
    </source>
</evidence>
<feature type="signal peptide" evidence="5">
    <location>
        <begin position="1"/>
        <end position="18"/>
    </location>
</feature>
<feature type="active site" evidence="4">
    <location>
        <position position="45"/>
    </location>
</feature>
<dbReference type="InterPro" id="IPR036509">
    <property type="entry name" value="Met_Sox_Rdtase_MsrA_sf"/>
</dbReference>
<keyword evidence="5" id="KW-0732">Signal</keyword>
<evidence type="ECO:0000256" key="2">
    <source>
        <dbReference type="ARBA" id="ARBA00047806"/>
    </source>
</evidence>
<comment type="function">
    <text evidence="4">Has an important function as a repair enzyme for proteins that have been inactivated by oxidation. Catalyzes the reversible oxidation-reduction of methionine sulfoxide in proteins to methionine.</text>
</comment>